<keyword evidence="4 11" id="KW-0813">Transport</keyword>
<protein>
    <recommendedName>
        <fullName evidence="11">NADH-quinone oxidoreductase subunit K</fullName>
        <ecNumber evidence="11">7.1.1.-</ecNumber>
    </recommendedName>
    <alternativeName>
        <fullName evidence="11">NADH dehydrogenase I subunit K</fullName>
    </alternativeName>
    <alternativeName>
        <fullName evidence="11">NDH-1 subunit K</fullName>
    </alternativeName>
</protein>
<keyword evidence="8 11" id="KW-1133">Transmembrane helix</keyword>
<name>A0A5B9DNT3_9HYPH</name>
<evidence type="ECO:0000256" key="9">
    <source>
        <dbReference type="ARBA" id="ARBA00023027"/>
    </source>
</evidence>
<accession>A0A5B9DNT3</accession>
<dbReference type="Gene3D" id="1.10.287.3510">
    <property type="match status" value="1"/>
</dbReference>
<gene>
    <name evidence="11 12" type="primary">nuoK</name>
    <name evidence="12" type="ORF">FNA67_11060</name>
</gene>
<keyword evidence="11" id="KW-1003">Cell membrane</keyword>
<comment type="subcellular location">
    <subcellularLocation>
        <location evidence="11">Cell membrane</location>
        <topology evidence="11">Multi-pass membrane protein</topology>
    </subcellularLocation>
    <subcellularLocation>
        <location evidence="2">Membrane</location>
        <topology evidence="2">Multi-pass membrane protein</topology>
    </subcellularLocation>
</comment>
<keyword evidence="13" id="KW-1185">Reference proteome</keyword>
<evidence type="ECO:0000256" key="7">
    <source>
        <dbReference type="ARBA" id="ARBA00022967"/>
    </source>
</evidence>
<reference evidence="12 13" key="1">
    <citation type="journal article" date="2015" name="Int. J. Syst. Evol. Microbiol.">
        <title>Youhaiella tibetensis gen. nov., sp. nov., isolated from subsurface sediment.</title>
        <authorList>
            <person name="Wang Y.X."/>
            <person name="Huang F.Q."/>
            <person name="Nogi Y."/>
            <person name="Pang S.J."/>
            <person name="Wang P.K."/>
            <person name="Lv J."/>
        </authorList>
    </citation>
    <scope>NUCLEOTIDE SEQUENCE [LARGE SCALE GENOMIC DNA]</scope>
    <source>
        <strain evidence="13">fig4</strain>
    </source>
</reference>
<dbReference type="NCBIfam" id="NF004320">
    <property type="entry name" value="PRK05715.1-2"/>
    <property type="match status" value="1"/>
</dbReference>
<dbReference type="KEGG" id="yti:FNA67_11060"/>
<keyword evidence="6 11" id="KW-0874">Quinone</keyword>
<dbReference type="InterPro" id="IPR001133">
    <property type="entry name" value="NADH_UbQ_OxRdtase_chain4L/K"/>
</dbReference>
<feature type="transmembrane region" description="Helical" evidence="11">
    <location>
        <begin position="64"/>
        <end position="88"/>
    </location>
</feature>
<keyword evidence="10 11" id="KW-0472">Membrane</keyword>
<dbReference type="GO" id="GO:0050136">
    <property type="term" value="F:NADH dehydrogenase (quinone) (non-electrogenic) activity"/>
    <property type="evidence" value="ECO:0007669"/>
    <property type="project" value="UniProtKB-UniRule"/>
</dbReference>
<evidence type="ECO:0000256" key="10">
    <source>
        <dbReference type="ARBA" id="ARBA00023136"/>
    </source>
</evidence>
<dbReference type="GO" id="GO:0048038">
    <property type="term" value="F:quinone binding"/>
    <property type="evidence" value="ECO:0007669"/>
    <property type="project" value="UniProtKB-KW"/>
</dbReference>
<evidence type="ECO:0000256" key="5">
    <source>
        <dbReference type="ARBA" id="ARBA00022692"/>
    </source>
</evidence>
<feature type="transmembrane region" description="Helical" evidence="11">
    <location>
        <begin position="34"/>
        <end position="58"/>
    </location>
</feature>
<keyword evidence="5 11" id="KW-0812">Transmembrane</keyword>
<evidence type="ECO:0000313" key="13">
    <source>
        <dbReference type="Proteomes" id="UP000321062"/>
    </source>
</evidence>
<evidence type="ECO:0000256" key="1">
    <source>
        <dbReference type="ARBA" id="ARBA00002378"/>
    </source>
</evidence>
<comment type="similarity">
    <text evidence="3 11">Belongs to the complex I subunit 4L family.</text>
</comment>
<dbReference type="InterPro" id="IPR039428">
    <property type="entry name" value="NUOK/Mnh_C1-like"/>
</dbReference>
<dbReference type="Pfam" id="PF00420">
    <property type="entry name" value="Oxidored_q2"/>
    <property type="match status" value="1"/>
</dbReference>
<organism evidence="12 13">
    <name type="scientific">Paradevosia tibetensis</name>
    <dbReference type="NCBI Taxonomy" id="1447062"/>
    <lineage>
        <taxon>Bacteria</taxon>
        <taxon>Pseudomonadati</taxon>
        <taxon>Pseudomonadota</taxon>
        <taxon>Alphaproteobacteria</taxon>
        <taxon>Hyphomicrobiales</taxon>
        <taxon>Devosiaceae</taxon>
        <taxon>Paradevosia</taxon>
    </lineage>
</organism>
<dbReference type="Proteomes" id="UP000321062">
    <property type="component" value="Chromosome"/>
</dbReference>
<dbReference type="OrthoDB" id="9811124at2"/>
<dbReference type="NCBIfam" id="NF004323">
    <property type="entry name" value="PRK05715.1-5"/>
    <property type="match status" value="1"/>
</dbReference>
<dbReference type="GO" id="GO:0042773">
    <property type="term" value="P:ATP synthesis coupled electron transport"/>
    <property type="evidence" value="ECO:0007669"/>
    <property type="project" value="InterPro"/>
</dbReference>
<evidence type="ECO:0000256" key="3">
    <source>
        <dbReference type="ARBA" id="ARBA00010519"/>
    </source>
</evidence>
<dbReference type="GO" id="GO:0030964">
    <property type="term" value="C:NADH dehydrogenase complex"/>
    <property type="evidence" value="ECO:0007669"/>
    <property type="project" value="TreeGrafter"/>
</dbReference>
<evidence type="ECO:0000256" key="2">
    <source>
        <dbReference type="ARBA" id="ARBA00004141"/>
    </source>
</evidence>
<comment type="subunit">
    <text evidence="11">NDH-1 is composed of 14 different subunits. Subunits NuoA, H, J, K, L, M, N constitute the membrane sector of the complex.</text>
</comment>
<dbReference type="EMBL" id="CP041690">
    <property type="protein sequence ID" value="QEE20676.1"/>
    <property type="molecule type" value="Genomic_DNA"/>
</dbReference>
<evidence type="ECO:0000256" key="8">
    <source>
        <dbReference type="ARBA" id="ARBA00022989"/>
    </source>
</evidence>
<dbReference type="GO" id="GO:0005886">
    <property type="term" value="C:plasma membrane"/>
    <property type="evidence" value="ECO:0007669"/>
    <property type="project" value="UniProtKB-SubCell"/>
</dbReference>
<keyword evidence="12" id="KW-0560">Oxidoreductase</keyword>
<evidence type="ECO:0000313" key="12">
    <source>
        <dbReference type="EMBL" id="QEE20676.1"/>
    </source>
</evidence>
<sequence length="104" mass="10983">MAVAIGLGHYLTVGAILFTLGVFGIFLNRKNIIIILMSIELILLAVNLNFVAFSAHLGDLAGQVFALLILTVAAAEAAIGLAILVIFYRNRGSIAVDDVNVMKG</sequence>
<dbReference type="AlphaFoldDB" id="A0A5B9DNT3"/>
<dbReference type="PANTHER" id="PTHR11434:SF21">
    <property type="entry name" value="NADH DEHYDROGENASE SUBUNIT 4L-RELATED"/>
    <property type="match status" value="1"/>
</dbReference>
<evidence type="ECO:0000256" key="4">
    <source>
        <dbReference type="ARBA" id="ARBA00022448"/>
    </source>
</evidence>
<dbReference type="HAMAP" id="MF_01456">
    <property type="entry name" value="NDH1_NuoK"/>
    <property type="match status" value="1"/>
</dbReference>
<comment type="catalytic activity">
    <reaction evidence="11">
        <text>a quinone + NADH + 5 H(+)(in) = a quinol + NAD(+) + 4 H(+)(out)</text>
        <dbReference type="Rhea" id="RHEA:57888"/>
        <dbReference type="ChEBI" id="CHEBI:15378"/>
        <dbReference type="ChEBI" id="CHEBI:24646"/>
        <dbReference type="ChEBI" id="CHEBI:57540"/>
        <dbReference type="ChEBI" id="CHEBI:57945"/>
        <dbReference type="ChEBI" id="CHEBI:132124"/>
    </reaction>
</comment>
<keyword evidence="9 11" id="KW-0520">NAD</keyword>
<dbReference type="EC" id="7.1.1.-" evidence="11"/>
<evidence type="ECO:0000256" key="6">
    <source>
        <dbReference type="ARBA" id="ARBA00022719"/>
    </source>
</evidence>
<dbReference type="PANTHER" id="PTHR11434">
    <property type="entry name" value="NADH-UBIQUINONE OXIDOREDUCTASE SUBUNIT ND4L"/>
    <property type="match status" value="1"/>
</dbReference>
<keyword evidence="7 11" id="KW-1278">Translocase</keyword>
<dbReference type="RefSeq" id="WP_049705166.1">
    <property type="nucleotide sequence ID" value="NZ_BMFM01000001.1"/>
</dbReference>
<proteinExistence type="inferred from homology"/>
<dbReference type="FunFam" id="1.10.287.3510:FF:000001">
    <property type="entry name" value="NADH-quinone oxidoreductase subunit K"/>
    <property type="match status" value="1"/>
</dbReference>
<feature type="transmembrane region" description="Helical" evidence="11">
    <location>
        <begin position="6"/>
        <end position="27"/>
    </location>
</feature>
<comment type="function">
    <text evidence="1 11">NDH-1 shuttles electrons from NADH, via FMN and iron-sulfur (Fe-S) centers, to quinones in the respiratory chain. The immediate electron acceptor for the enzyme in this species is believed to be ubiquinone. Couples the redox reaction to proton translocation (for every two electrons transferred, four hydrogen ions are translocated across the cytoplasmic membrane), and thus conserves the redox energy in a proton gradient.</text>
</comment>
<evidence type="ECO:0000256" key="11">
    <source>
        <dbReference type="HAMAP-Rule" id="MF_01456"/>
    </source>
</evidence>
<keyword evidence="11" id="KW-0830">Ubiquinone</keyword>
<dbReference type="NCBIfam" id="NF004321">
    <property type="entry name" value="PRK05715.1-3"/>
    <property type="match status" value="1"/>
</dbReference>